<evidence type="ECO:0000313" key="10">
    <source>
        <dbReference type="Proteomes" id="UP000677228"/>
    </source>
</evidence>
<feature type="disulfide bond" evidence="6">
    <location>
        <begin position="64"/>
        <end position="73"/>
    </location>
</feature>
<comment type="caution">
    <text evidence="8">The sequence shown here is derived from an EMBL/GenBank/DDBJ whole genome shotgun (WGS) entry which is preliminary data.</text>
</comment>
<dbReference type="InterPro" id="IPR000152">
    <property type="entry name" value="EGF-type_Asp/Asn_hydroxyl_site"/>
</dbReference>
<dbReference type="Proteomes" id="UP000682733">
    <property type="component" value="Unassembled WGS sequence"/>
</dbReference>
<keyword evidence="3" id="KW-0677">Repeat</keyword>
<dbReference type="AlphaFoldDB" id="A0A8S2FF92"/>
<evidence type="ECO:0000256" key="3">
    <source>
        <dbReference type="ARBA" id="ARBA00022737"/>
    </source>
</evidence>
<dbReference type="PROSITE" id="PS00010">
    <property type="entry name" value="ASX_HYDROXYL"/>
    <property type="match status" value="1"/>
</dbReference>
<evidence type="ECO:0000256" key="6">
    <source>
        <dbReference type="PROSITE-ProRule" id="PRU00076"/>
    </source>
</evidence>
<proteinExistence type="predicted"/>
<gene>
    <name evidence="8" type="ORF">OVA965_LOCUS34856</name>
    <name evidence="9" type="ORF">TMI583_LOCUS35801</name>
</gene>
<evidence type="ECO:0000256" key="2">
    <source>
        <dbReference type="ARBA" id="ARBA00022729"/>
    </source>
</evidence>
<evidence type="ECO:0000313" key="8">
    <source>
        <dbReference type="EMBL" id="CAF1451538.1"/>
    </source>
</evidence>
<comment type="caution">
    <text evidence="6">Lacks conserved residue(s) required for the propagation of feature annotation.</text>
</comment>
<dbReference type="InterPro" id="IPR000742">
    <property type="entry name" value="EGF"/>
</dbReference>
<protein>
    <recommendedName>
        <fullName evidence="7">EGF-like domain-containing protein</fullName>
    </recommendedName>
</protein>
<reference evidence="8" key="1">
    <citation type="submission" date="2021-02" db="EMBL/GenBank/DDBJ databases">
        <authorList>
            <person name="Nowell W R."/>
        </authorList>
    </citation>
    <scope>NUCLEOTIDE SEQUENCE</scope>
</reference>
<evidence type="ECO:0000256" key="1">
    <source>
        <dbReference type="ARBA" id="ARBA00022536"/>
    </source>
</evidence>
<evidence type="ECO:0000256" key="5">
    <source>
        <dbReference type="ARBA" id="ARBA00023180"/>
    </source>
</evidence>
<evidence type="ECO:0000259" key="7">
    <source>
        <dbReference type="PROSITE" id="PS50026"/>
    </source>
</evidence>
<sequence>GAQCEITSKRFNISDSHRVSKRLLNIITDIPVRYSAVYSASCVAKPCFNGGTCIDSSFGFTCTCDEDFIGTLCEVWLTDYVGRHVLLTYCVRISAPPGHLMTLDKLLMS</sequence>
<evidence type="ECO:0000313" key="9">
    <source>
        <dbReference type="EMBL" id="CAF4246196.1"/>
    </source>
</evidence>
<dbReference type="EMBL" id="CAJOBA010051579">
    <property type="protein sequence ID" value="CAF4246196.1"/>
    <property type="molecule type" value="Genomic_DNA"/>
</dbReference>
<dbReference type="SMART" id="SM00181">
    <property type="entry name" value="EGF"/>
    <property type="match status" value="1"/>
</dbReference>
<dbReference type="FunFam" id="2.10.25.10:FF:000012">
    <property type="entry name" value="Delta-like protein"/>
    <property type="match status" value="1"/>
</dbReference>
<dbReference type="PROSITE" id="PS00022">
    <property type="entry name" value="EGF_1"/>
    <property type="match status" value="1"/>
</dbReference>
<accession>A0A8S2FF92</accession>
<keyword evidence="5" id="KW-0325">Glycoprotein</keyword>
<feature type="domain" description="EGF-like" evidence="7">
    <location>
        <begin position="38"/>
        <end position="74"/>
    </location>
</feature>
<feature type="non-terminal residue" evidence="8">
    <location>
        <position position="1"/>
    </location>
</feature>
<dbReference type="Pfam" id="PF00008">
    <property type="entry name" value="EGF"/>
    <property type="match status" value="1"/>
</dbReference>
<dbReference type="CDD" id="cd00054">
    <property type="entry name" value="EGF_CA"/>
    <property type="match status" value="1"/>
</dbReference>
<dbReference type="EMBL" id="CAJNOK010029738">
    <property type="protein sequence ID" value="CAF1451538.1"/>
    <property type="molecule type" value="Genomic_DNA"/>
</dbReference>
<keyword evidence="4 6" id="KW-1015">Disulfide bond</keyword>
<keyword evidence="1 6" id="KW-0245">EGF-like domain</keyword>
<keyword evidence="2" id="KW-0732">Signal</keyword>
<dbReference type="Proteomes" id="UP000677228">
    <property type="component" value="Unassembled WGS sequence"/>
</dbReference>
<name>A0A8S2FF92_9BILA</name>
<organism evidence="8 10">
    <name type="scientific">Didymodactylos carnosus</name>
    <dbReference type="NCBI Taxonomy" id="1234261"/>
    <lineage>
        <taxon>Eukaryota</taxon>
        <taxon>Metazoa</taxon>
        <taxon>Spiralia</taxon>
        <taxon>Gnathifera</taxon>
        <taxon>Rotifera</taxon>
        <taxon>Eurotatoria</taxon>
        <taxon>Bdelloidea</taxon>
        <taxon>Philodinida</taxon>
        <taxon>Philodinidae</taxon>
        <taxon>Didymodactylos</taxon>
    </lineage>
</organism>
<dbReference type="SUPFAM" id="SSF57196">
    <property type="entry name" value="EGF/Laminin"/>
    <property type="match status" value="1"/>
</dbReference>
<evidence type="ECO:0000256" key="4">
    <source>
        <dbReference type="ARBA" id="ARBA00023157"/>
    </source>
</evidence>
<dbReference type="PROSITE" id="PS50026">
    <property type="entry name" value="EGF_3"/>
    <property type="match status" value="1"/>
</dbReference>
<dbReference type="Gene3D" id="2.10.25.10">
    <property type="entry name" value="Laminin"/>
    <property type="match status" value="1"/>
</dbReference>